<gene>
    <name evidence="2" type="ORF">Apa02nite_081320</name>
</gene>
<dbReference type="Gene3D" id="2.80.10.50">
    <property type="match status" value="1"/>
</dbReference>
<reference evidence="2 3" key="1">
    <citation type="submission" date="2021-01" db="EMBL/GenBank/DDBJ databases">
        <title>Whole genome shotgun sequence of Actinoplanes palleronii NBRC 14916.</title>
        <authorList>
            <person name="Komaki H."/>
            <person name="Tamura T."/>
        </authorList>
    </citation>
    <scope>NUCLEOTIDE SEQUENCE [LARGE SCALE GENOMIC DNA]</scope>
    <source>
        <strain evidence="2 3">NBRC 14916</strain>
    </source>
</reference>
<protein>
    <recommendedName>
        <fullName evidence="1">Ricin B lectin domain-containing protein</fullName>
    </recommendedName>
</protein>
<dbReference type="PROSITE" id="PS50231">
    <property type="entry name" value="RICIN_B_LECTIN"/>
    <property type="match status" value="1"/>
</dbReference>
<evidence type="ECO:0000313" key="2">
    <source>
        <dbReference type="EMBL" id="GIE72024.1"/>
    </source>
</evidence>
<dbReference type="Proteomes" id="UP000624709">
    <property type="component" value="Unassembled WGS sequence"/>
</dbReference>
<dbReference type="InterPro" id="IPR000772">
    <property type="entry name" value="Ricin_B_lectin"/>
</dbReference>
<sequence length="179" mass="19139">MPRLWVRRGMAATHRGPGDSAAVTGTAFLQSQPMRRITRLLATATTGMVAAAPIPAPPPLHQGWIVTRADSARCLTGGTIGTVVSTRPCGGDTPGQAWFQASAGTFYNGENCVRADRAVMRVAACDGGDPAQEWSFVTVLRSEASGACLTEENINSLGYGTVRLRDCTWQRNQKWRSTS</sequence>
<dbReference type="EMBL" id="BOMS01000136">
    <property type="protein sequence ID" value="GIE72024.1"/>
    <property type="molecule type" value="Genomic_DNA"/>
</dbReference>
<comment type="caution">
    <text evidence="2">The sequence shown here is derived from an EMBL/GenBank/DDBJ whole genome shotgun (WGS) entry which is preliminary data.</text>
</comment>
<evidence type="ECO:0000259" key="1">
    <source>
        <dbReference type="SMART" id="SM00458"/>
    </source>
</evidence>
<feature type="domain" description="Ricin B lectin" evidence="1">
    <location>
        <begin position="63"/>
        <end position="178"/>
    </location>
</feature>
<name>A0ABQ4BMX6_9ACTN</name>
<dbReference type="Pfam" id="PF00652">
    <property type="entry name" value="Ricin_B_lectin"/>
    <property type="match status" value="1"/>
</dbReference>
<dbReference type="InterPro" id="IPR035992">
    <property type="entry name" value="Ricin_B-like_lectins"/>
</dbReference>
<keyword evidence="3" id="KW-1185">Reference proteome</keyword>
<proteinExistence type="predicted"/>
<organism evidence="2 3">
    <name type="scientific">Actinoplanes palleronii</name>
    <dbReference type="NCBI Taxonomy" id="113570"/>
    <lineage>
        <taxon>Bacteria</taxon>
        <taxon>Bacillati</taxon>
        <taxon>Actinomycetota</taxon>
        <taxon>Actinomycetes</taxon>
        <taxon>Micromonosporales</taxon>
        <taxon>Micromonosporaceae</taxon>
        <taxon>Actinoplanes</taxon>
    </lineage>
</organism>
<accession>A0ABQ4BMX6</accession>
<evidence type="ECO:0000313" key="3">
    <source>
        <dbReference type="Proteomes" id="UP000624709"/>
    </source>
</evidence>
<dbReference type="SMART" id="SM00458">
    <property type="entry name" value="RICIN"/>
    <property type="match status" value="1"/>
</dbReference>
<dbReference type="SUPFAM" id="SSF50370">
    <property type="entry name" value="Ricin B-like lectins"/>
    <property type="match status" value="1"/>
</dbReference>